<dbReference type="EMBL" id="CADEBC010000495">
    <property type="protein sequence ID" value="CAB3237878.1"/>
    <property type="molecule type" value="Genomic_DNA"/>
</dbReference>
<dbReference type="Pfam" id="PF15868">
    <property type="entry name" value="MBF2"/>
    <property type="match status" value="1"/>
</dbReference>
<comment type="caution">
    <text evidence="2">The sequence shown here is derived from an EMBL/GenBank/DDBJ whole genome shotgun (WGS) entry which is preliminary data.</text>
</comment>
<dbReference type="Proteomes" id="UP000494106">
    <property type="component" value="Unassembled WGS sequence"/>
</dbReference>
<keyword evidence="3" id="KW-1185">Reference proteome</keyword>
<reference evidence="2 3" key="1">
    <citation type="submission" date="2020-04" db="EMBL/GenBank/DDBJ databases">
        <authorList>
            <person name="Wallbank WR R."/>
            <person name="Pardo Diaz C."/>
            <person name="Kozak K."/>
            <person name="Martin S."/>
            <person name="Jiggins C."/>
            <person name="Moest M."/>
            <person name="Warren A I."/>
            <person name="Byers J.R.P. K."/>
            <person name="Montejo-Kovacevich G."/>
            <person name="Yen C E."/>
        </authorList>
    </citation>
    <scope>NUCLEOTIDE SEQUENCE [LARGE SCALE GENOMIC DNA]</scope>
</reference>
<keyword evidence="1" id="KW-0732">Signal</keyword>
<organism evidence="2 3">
    <name type="scientific">Arctia plantaginis</name>
    <name type="common">Wood tiger moth</name>
    <name type="synonym">Phalaena plantaginis</name>
    <dbReference type="NCBI Taxonomy" id="874455"/>
    <lineage>
        <taxon>Eukaryota</taxon>
        <taxon>Metazoa</taxon>
        <taxon>Ecdysozoa</taxon>
        <taxon>Arthropoda</taxon>
        <taxon>Hexapoda</taxon>
        <taxon>Insecta</taxon>
        <taxon>Pterygota</taxon>
        <taxon>Neoptera</taxon>
        <taxon>Endopterygota</taxon>
        <taxon>Lepidoptera</taxon>
        <taxon>Glossata</taxon>
        <taxon>Ditrysia</taxon>
        <taxon>Noctuoidea</taxon>
        <taxon>Erebidae</taxon>
        <taxon>Arctiinae</taxon>
        <taxon>Arctia</taxon>
    </lineage>
</organism>
<dbReference type="InterPro" id="IPR031734">
    <property type="entry name" value="MBF2"/>
</dbReference>
<gene>
    <name evidence="2" type="ORF">APLA_LOCUS7207</name>
</gene>
<proteinExistence type="predicted"/>
<accession>A0A8S0ZSY7</accession>
<feature type="signal peptide" evidence="1">
    <location>
        <begin position="1"/>
        <end position="17"/>
    </location>
</feature>
<sequence length="112" mass="12269">MVAKLVLFFLLTASVLTNGNFRGNIAFGDTFGSHIIYQETHEKFAIPLVVRDETIIVKTMGNEVIKAIMVSDLKGGGRSYLVDGGIGRKTVTIKLESERGSGFKFLVQVYAI</sequence>
<name>A0A8S0ZSY7_ARCPL</name>
<dbReference type="OrthoDB" id="7324790at2759"/>
<dbReference type="AlphaFoldDB" id="A0A8S0ZSY7"/>
<protein>
    <submittedName>
        <fullName evidence="2">Uncharacterized protein</fullName>
    </submittedName>
</protein>
<evidence type="ECO:0000256" key="1">
    <source>
        <dbReference type="SAM" id="SignalP"/>
    </source>
</evidence>
<evidence type="ECO:0000313" key="3">
    <source>
        <dbReference type="Proteomes" id="UP000494106"/>
    </source>
</evidence>
<evidence type="ECO:0000313" key="2">
    <source>
        <dbReference type="EMBL" id="CAB3237878.1"/>
    </source>
</evidence>
<feature type="chain" id="PRO_5035794233" evidence="1">
    <location>
        <begin position="18"/>
        <end position="112"/>
    </location>
</feature>